<keyword evidence="3" id="KW-1185">Reference proteome</keyword>
<accession>A0ABX0UCK8</accession>
<evidence type="ECO:0000313" key="3">
    <source>
        <dbReference type="Proteomes" id="UP000745859"/>
    </source>
</evidence>
<gene>
    <name evidence="2" type="ORF">FHR24_002561</name>
</gene>
<organism evidence="2 3">
    <name type="scientific">Wenyingzhuangia heitensis</name>
    <dbReference type="NCBI Taxonomy" id="1487859"/>
    <lineage>
        <taxon>Bacteria</taxon>
        <taxon>Pseudomonadati</taxon>
        <taxon>Bacteroidota</taxon>
        <taxon>Flavobacteriia</taxon>
        <taxon>Flavobacteriales</taxon>
        <taxon>Flavobacteriaceae</taxon>
        <taxon>Wenyingzhuangia</taxon>
    </lineage>
</organism>
<proteinExistence type="predicted"/>
<protein>
    <recommendedName>
        <fullName evidence="4">T9SS C-terminal target domain-containing protein</fullName>
    </recommendedName>
</protein>
<dbReference type="RefSeq" id="WP_167189447.1">
    <property type="nucleotide sequence ID" value="NZ_JAASQL010000004.1"/>
</dbReference>
<dbReference type="InterPro" id="IPR013320">
    <property type="entry name" value="ConA-like_dom_sf"/>
</dbReference>
<evidence type="ECO:0008006" key="4">
    <source>
        <dbReference type="Google" id="ProtNLM"/>
    </source>
</evidence>
<reference evidence="2 3" key="1">
    <citation type="submission" date="2020-03" db="EMBL/GenBank/DDBJ databases">
        <title>Genomic Encyclopedia of Type Strains, Phase IV (KMG-IV): sequencing the most valuable type-strain genomes for metagenomic binning, comparative biology and taxonomic classification.</title>
        <authorList>
            <person name="Goeker M."/>
        </authorList>
    </citation>
    <scope>NUCLEOTIDE SEQUENCE [LARGE SCALE GENOMIC DNA]</scope>
    <source>
        <strain evidence="2 3">DSM 101599</strain>
    </source>
</reference>
<dbReference type="Proteomes" id="UP000745859">
    <property type="component" value="Unassembled WGS sequence"/>
</dbReference>
<comment type="caution">
    <text evidence="2">The sequence shown here is derived from an EMBL/GenBank/DDBJ whole genome shotgun (WGS) entry which is preliminary data.</text>
</comment>
<keyword evidence="1" id="KW-0732">Signal</keyword>
<dbReference type="SUPFAM" id="SSF49899">
    <property type="entry name" value="Concanavalin A-like lectins/glucanases"/>
    <property type="match status" value="1"/>
</dbReference>
<evidence type="ECO:0000256" key="1">
    <source>
        <dbReference type="SAM" id="SignalP"/>
    </source>
</evidence>
<dbReference type="EMBL" id="JAASQL010000004">
    <property type="protein sequence ID" value="NIJ46083.1"/>
    <property type="molecule type" value="Genomic_DNA"/>
</dbReference>
<feature type="chain" id="PRO_5047150573" description="T9SS C-terminal target domain-containing protein" evidence="1">
    <location>
        <begin position="18"/>
        <end position="1026"/>
    </location>
</feature>
<feature type="signal peptide" evidence="1">
    <location>
        <begin position="1"/>
        <end position="17"/>
    </location>
</feature>
<evidence type="ECO:0000313" key="2">
    <source>
        <dbReference type="EMBL" id="NIJ46083.1"/>
    </source>
</evidence>
<sequence>MKIYRSIYLFFMVIATAQSQSLGPGGVGSVANNGSDYLLWLRADKNVDISKPNSLGLQWSDISGKENIYIPHGPSKTPSLDYNKTNGMPAVVFDNKSEKLYSDPVKGQLSQSSHTIVLVWKGNESNPAKGRRVFATNQGYELSVTNNKKNLQFVFPQGSPRAYAFGKVKDYLEPTITLISRTIDNKLKIYKNGVLQSSTNVSGLNDFKWSSNMSILFGDLNYYRTSNNKALKQNVYEVIHSREDLESEIVDKILIENYLSAKYNIPLQQNDVYKQDDKGYDYQVAGIGKDTNSNSNTSAKGTGIISVSNPSDLNDDEYLIWGQNTIDNYSFVNKSGVKRLNTIWGVSSRKSNGNNKVDVGTVTINIALADLDFGTDEVTTNLNMIVSSDESFGNIDHSYTGEINDGIVTYKGVDLNDADYFTFKYVNTIDAYIYDRANGGWSPSVPTVLSGDSKVIIKNGGTIVYNDFNAKSLEVKEGTYLWLPYNNVTVKEEIITNDNSYLIIRTGSQLLQTHTGKNKNIGTGFYIGFTPPAKNKYSYSYISSPVGVNKQSYSFAKNFRDGRGNSVIGSNFTYDNKGSDGVQENGKTIMSTEWMLTYFNNGDWNVVRNTGEIPIGQGMTIKEPGTEAQTYIAKGILNSGDYEFSLNKYTTSLLGNPYPSALDANKFLDDNRDVVDALYFYEDKSYSHYTVEYQAGYGVYTRFGGGVAASVTVNGEKFEGKVPTRYIPVGQGFMVSTPKSINGKVKFNNSQRVIQKLGSNSKFFKVAKPKTLKTKEYSNNIEEFLKELESEPIAENTSVSDNQPIEQNETTSLKLGFEFDIDATTKFHRQLGVNFKEGNRLDTPKSGYYAELYDEKSTDLYIENSGNKYVLASAGSLSEETEIPLNVVLDEEREVTFMIDKVNNINKEIFLKDNETGTNESLKDNKIKKKLEAGIYNDRFSLTFKENKNLSTNRVDVDKVNVEIKGELIKVTSDIYNITSLTIMDITGKIIKESTVNSIDCSKIRSGIVVLKIETKQGVLVKKVGI</sequence>
<name>A0ABX0UCK8_9FLAO</name>